<dbReference type="EMBL" id="JACHOT010000015">
    <property type="protein sequence ID" value="MBB4653433.1"/>
    <property type="molecule type" value="Genomic_DNA"/>
</dbReference>
<organism evidence="1 2">
    <name type="scientific">Aminobacter niigataensis</name>
    <dbReference type="NCBI Taxonomy" id="83265"/>
    <lineage>
        <taxon>Bacteria</taxon>
        <taxon>Pseudomonadati</taxon>
        <taxon>Pseudomonadota</taxon>
        <taxon>Alphaproteobacteria</taxon>
        <taxon>Hyphomicrobiales</taxon>
        <taxon>Phyllobacteriaceae</taxon>
        <taxon>Aminobacter</taxon>
    </lineage>
</organism>
<evidence type="ECO:0000313" key="2">
    <source>
        <dbReference type="Proteomes" id="UP000539538"/>
    </source>
</evidence>
<name>A0ABR6L9F1_9HYPH</name>
<accession>A0ABR6L9F1</accession>
<reference evidence="1 2" key="1">
    <citation type="submission" date="2020-08" db="EMBL/GenBank/DDBJ databases">
        <title>Genomic Encyclopedia of Type Strains, Phase IV (KMG-IV): sequencing the most valuable type-strain genomes for metagenomic binning, comparative biology and taxonomic classification.</title>
        <authorList>
            <person name="Goeker M."/>
        </authorList>
    </citation>
    <scope>NUCLEOTIDE SEQUENCE [LARGE SCALE GENOMIC DNA]</scope>
    <source>
        <strain evidence="1 2">DSM 7050</strain>
    </source>
</reference>
<dbReference type="Proteomes" id="UP000539538">
    <property type="component" value="Unassembled WGS sequence"/>
</dbReference>
<keyword evidence="2" id="KW-1185">Reference proteome</keyword>
<protein>
    <submittedName>
        <fullName evidence="1">Uncharacterized protein</fullName>
    </submittedName>
</protein>
<proteinExistence type="predicted"/>
<gene>
    <name evidence="1" type="ORF">GGQ99_005224</name>
</gene>
<sequence length="72" mass="7822">MRSGSSARSSSTNMQCRFALARPPQPRPIFREIAVAVTPRETAIVRLKVSCPILLILLATSKRARLSAIATS</sequence>
<evidence type="ECO:0000313" key="1">
    <source>
        <dbReference type="EMBL" id="MBB4653433.1"/>
    </source>
</evidence>
<comment type="caution">
    <text evidence="1">The sequence shown here is derived from an EMBL/GenBank/DDBJ whole genome shotgun (WGS) entry which is preliminary data.</text>
</comment>